<dbReference type="EMBL" id="KQ484365">
    <property type="protein sequence ID" value="KYP35528.1"/>
    <property type="molecule type" value="Genomic_DNA"/>
</dbReference>
<dbReference type="InterPro" id="IPR053761">
    <property type="entry name" value="Leguminous_Lectin_Domain_sf"/>
</dbReference>
<keyword evidence="2" id="KW-0430">Lectin</keyword>
<keyword evidence="5" id="KW-1185">Reference proteome</keyword>
<dbReference type="InterPro" id="IPR001220">
    <property type="entry name" value="Legume_lectin_dom"/>
</dbReference>
<organism evidence="4 5">
    <name type="scientific">Cajanus cajan</name>
    <name type="common">Pigeon pea</name>
    <name type="synonym">Cajanus indicus</name>
    <dbReference type="NCBI Taxonomy" id="3821"/>
    <lineage>
        <taxon>Eukaryota</taxon>
        <taxon>Viridiplantae</taxon>
        <taxon>Streptophyta</taxon>
        <taxon>Embryophyta</taxon>
        <taxon>Tracheophyta</taxon>
        <taxon>Spermatophyta</taxon>
        <taxon>Magnoliopsida</taxon>
        <taxon>eudicotyledons</taxon>
        <taxon>Gunneridae</taxon>
        <taxon>Pentapetalae</taxon>
        <taxon>rosids</taxon>
        <taxon>fabids</taxon>
        <taxon>Fabales</taxon>
        <taxon>Fabaceae</taxon>
        <taxon>Papilionoideae</taxon>
        <taxon>50 kb inversion clade</taxon>
        <taxon>NPAAA clade</taxon>
        <taxon>indigoferoid/millettioid clade</taxon>
        <taxon>Phaseoleae</taxon>
        <taxon>Cajanus</taxon>
    </lineage>
</organism>
<evidence type="ECO:0000259" key="3">
    <source>
        <dbReference type="Pfam" id="PF00139"/>
    </source>
</evidence>
<reference evidence="4" key="1">
    <citation type="journal article" date="2012" name="Nat. Biotechnol.">
        <title>Draft genome sequence of pigeonpea (Cajanus cajan), an orphan legume crop of resource-poor farmers.</title>
        <authorList>
            <person name="Varshney R.K."/>
            <person name="Chen W."/>
            <person name="Li Y."/>
            <person name="Bharti A.K."/>
            <person name="Saxena R.K."/>
            <person name="Schlueter J.A."/>
            <person name="Donoghue M.T."/>
            <person name="Azam S."/>
            <person name="Fan G."/>
            <person name="Whaley A.M."/>
            <person name="Farmer A.D."/>
            <person name="Sheridan J."/>
            <person name="Iwata A."/>
            <person name="Tuteja R."/>
            <person name="Penmetsa R.V."/>
            <person name="Wu W."/>
            <person name="Upadhyaya H.D."/>
            <person name="Yang S.P."/>
            <person name="Shah T."/>
            <person name="Saxena K.B."/>
            <person name="Michael T."/>
            <person name="McCombie W.R."/>
            <person name="Yang B."/>
            <person name="Zhang G."/>
            <person name="Yang H."/>
            <person name="Wang J."/>
            <person name="Spillane C."/>
            <person name="Cook D.R."/>
            <person name="May G.D."/>
            <person name="Xu X."/>
            <person name="Jackson S.A."/>
        </authorList>
    </citation>
    <scope>NUCLEOTIDE SEQUENCE [LARGE SCALE GENOMIC DNA]</scope>
</reference>
<dbReference type="InterPro" id="IPR013320">
    <property type="entry name" value="ConA-like_dom_sf"/>
</dbReference>
<evidence type="ECO:0000313" key="5">
    <source>
        <dbReference type="Proteomes" id="UP000075243"/>
    </source>
</evidence>
<evidence type="ECO:0000256" key="2">
    <source>
        <dbReference type="ARBA" id="ARBA00022734"/>
    </source>
</evidence>
<dbReference type="Proteomes" id="UP000075243">
    <property type="component" value="Unassembled WGS sequence"/>
</dbReference>
<protein>
    <recommendedName>
        <fullName evidence="3">Legume lectin domain-containing protein</fullName>
    </recommendedName>
</protein>
<comment type="similarity">
    <text evidence="1">Belongs to the leguminous lectin family.</text>
</comment>
<proteinExistence type="inferred from homology"/>
<sequence length="92" mass="10511">MFHVGINNNSKVSLATSWFDIERNIGNMVHALITYNASAKLLSVSWYFDGNTSGFTPNNSLSRTKLIMYYRVNCPKLIIFSHIKANLITFFM</sequence>
<dbReference type="SUPFAM" id="SSF49899">
    <property type="entry name" value="Concanavalin A-like lectins/glucanases"/>
    <property type="match status" value="1"/>
</dbReference>
<evidence type="ECO:0000313" key="4">
    <source>
        <dbReference type="EMBL" id="KYP35528.1"/>
    </source>
</evidence>
<dbReference type="GO" id="GO:0030246">
    <property type="term" value="F:carbohydrate binding"/>
    <property type="evidence" value="ECO:0007669"/>
    <property type="project" value="UniProtKB-KW"/>
</dbReference>
<feature type="domain" description="Legume lectin" evidence="3">
    <location>
        <begin position="3"/>
        <end position="55"/>
    </location>
</feature>
<accession>A0A151QYU2</accession>
<dbReference type="AlphaFoldDB" id="A0A151QYU2"/>
<dbReference type="Pfam" id="PF00139">
    <property type="entry name" value="Lectin_legB"/>
    <property type="match status" value="1"/>
</dbReference>
<dbReference type="Gramene" id="C.cajan_40647.t">
    <property type="protein sequence ID" value="C.cajan_40647.t.cds1"/>
    <property type="gene ID" value="C.cajan_40647"/>
</dbReference>
<name>A0A151QYU2_CAJCA</name>
<evidence type="ECO:0000256" key="1">
    <source>
        <dbReference type="ARBA" id="ARBA00007606"/>
    </source>
</evidence>
<dbReference type="Gene3D" id="2.60.40.4220">
    <property type="match status" value="1"/>
</dbReference>
<gene>
    <name evidence="4" type="ORF">KK1_043428</name>
</gene>